<organism evidence="3">
    <name type="scientific">Camponotus floridanus</name>
    <name type="common">Florida carpenter ant</name>
    <dbReference type="NCBI Taxonomy" id="104421"/>
    <lineage>
        <taxon>Eukaryota</taxon>
        <taxon>Metazoa</taxon>
        <taxon>Ecdysozoa</taxon>
        <taxon>Arthropoda</taxon>
        <taxon>Hexapoda</taxon>
        <taxon>Insecta</taxon>
        <taxon>Pterygota</taxon>
        <taxon>Neoptera</taxon>
        <taxon>Endopterygota</taxon>
        <taxon>Hymenoptera</taxon>
        <taxon>Apocrita</taxon>
        <taxon>Aculeata</taxon>
        <taxon>Formicoidea</taxon>
        <taxon>Formicidae</taxon>
        <taxon>Formicinae</taxon>
        <taxon>Camponotus</taxon>
    </lineage>
</organism>
<reference evidence="2 3" key="1">
    <citation type="journal article" date="2010" name="Science">
        <title>Genomic comparison of the ants Camponotus floridanus and Harpegnathos saltator.</title>
        <authorList>
            <person name="Bonasio R."/>
            <person name="Zhang G."/>
            <person name="Ye C."/>
            <person name="Mutti N.S."/>
            <person name="Fang X."/>
            <person name="Qin N."/>
            <person name="Donahue G."/>
            <person name="Yang P."/>
            <person name="Li Q."/>
            <person name="Li C."/>
            <person name="Zhang P."/>
            <person name="Huang Z."/>
            <person name="Berger S.L."/>
            <person name="Reinberg D."/>
            <person name="Wang J."/>
            <person name="Liebig J."/>
        </authorList>
    </citation>
    <scope>NUCLEOTIDE SEQUENCE [LARGE SCALE GENOMIC DNA]</scope>
    <source>
        <strain evidence="3">C129</strain>
    </source>
</reference>
<dbReference type="GO" id="GO:0016020">
    <property type="term" value="C:membrane"/>
    <property type="evidence" value="ECO:0007669"/>
    <property type="project" value="TreeGrafter"/>
</dbReference>
<dbReference type="GO" id="GO:0006508">
    <property type="term" value="P:proteolysis"/>
    <property type="evidence" value="ECO:0007669"/>
    <property type="project" value="TreeGrafter"/>
</dbReference>
<dbReference type="OrthoDB" id="7699989at2759"/>
<dbReference type="InterPro" id="IPR050344">
    <property type="entry name" value="Peptidase_M1_aminopeptidases"/>
</dbReference>
<keyword evidence="2" id="KW-0645">Protease</keyword>
<sequence length="294" mass="34474">MAISIPTNEESDVMWRNALYYNSADTILPLHYLIRVVFRTDPPLLMSENVITIHIIFGTQHINFHLSNSWIIRSMDLTQLCSKKAYGFNSTNYEKENVVMLDFYEVLLPGVYLLRMDLINNNFTTNSSEISFIKEGEDMWLMATDIQTKKQQIFPYWNNPELRISFDISINHHRQHTVLSNMPIQVSKPEPNNMTSTYFHTTPLISMDSVALVVTSYHRINNVTNNKTVSMLYRPQLKSQMEFSLHIIENITRYLQNNSICEKTYVLFEKKVDHVAILDLKDQVKQKLGFVFYR</sequence>
<proteinExistence type="predicted"/>
<evidence type="ECO:0000313" key="2">
    <source>
        <dbReference type="EMBL" id="EFN60342.1"/>
    </source>
</evidence>
<dbReference type="GO" id="GO:0005615">
    <property type="term" value="C:extracellular space"/>
    <property type="evidence" value="ECO:0007669"/>
    <property type="project" value="TreeGrafter"/>
</dbReference>
<keyword evidence="2" id="KW-0378">Hydrolase</keyword>
<dbReference type="GO" id="GO:0043171">
    <property type="term" value="P:peptide catabolic process"/>
    <property type="evidence" value="ECO:0007669"/>
    <property type="project" value="TreeGrafter"/>
</dbReference>
<dbReference type="PANTHER" id="PTHR11533">
    <property type="entry name" value="PROTEASE M1 ZINC METALLOPROTEASE"/>
    <property type="match status" value="1"/>
</dbReference>
<dbReference type="GO" id="GO:0042277">
    <property type="term" value="F:peptide binding"/>
    <property type="evidence" value="ECO:0007669"/>
    <property type="project" value="TreeGrafter"/>
</dbReference>
<keyword evidence="2" id="KW-0031">Aminopeptidase</keyword>
<gene>
    <name evidence="2" type="ORF">EAG_15543</name>
</gene>
<feature type="domain" description="Aminopeptidase N-like N-terminal" evidence="1">
    <location>
        <begin position="30"/>
        <end position="206"/>
    </location>
</feature>
<evidence type="ECO:0000313" key="3">
    <source>
        <dbReference type="Proteomes" id="UP000000311"/>
    </source>
</evidence>
<dbReference type="InterPro" id="IPR042097">
    <property type="entry name" value="Aminopeptidase_N-like_N_sf"/>
</dbReference>
<dbReference type="AlphaFoldDB" id="E2B1V2"/>
<dbReference type="GO" id="GO:0070006">
    <property type="term" value="F:metalloaminopeptidase activity"/>
    <property type="evidence" value="ECO:0007669"/>
    <property type="project" value="TreeGrafter"/>
</dbReference>
<dbReference type="InParanoid" id="E2B1V2"/>
<dbReference type="GO" id="GO:0008270">
    <property type="term" value="F:zinc ion binding"/>
    <property type="evidence" value="ECO:0007669"/>
    <property type="project" value="TreeGrafter"/>
</dbReference>
<dbReference type="SUPFAM" id="SSF63737">
    <property type="entry name" value="Leukotriene A4 hydrolase N-terminal domain"/>
    <property type="match status" value="1"/>
</dbReference>
<dbReference type="InterPro" id="IPR045357">
    <property type="entry name" value="Aminopeptidase_N-like_N"/>
</dbReference>
<protein>
    <submittedName>
        <fullName evidence="2">Glutamyl aminopeptidase</fullName>
    </submittedName>
</protein>
<dbReference type="PANTHER" id="PTHR11533:SF294">
    <property type="entry name" value="THYROTROPIN-RELEASING HORMONE-DEGRADING ECTOENZYME"/>
    <property type="match status" value="1"/>
</dbReference>
<evidence type="ECO:0000259" key="1">
    <source>
        <dbReference type="Pfam" id="PF17900"/>
    </source>
</evidence>
<name>E2B1V2_CAMFO</name>
<dbReference type="EMBL" id="GL444976">
    <property type="protein sequence ID" value="EFN60342.1"/>
    <property type="molecule type" value="Genomic_DNA"/>
</dbReference>
<dbReference type="Pfam" id="PF17900">
    <property type="entry name" value="Peptidase_M1_N"/>
    <property type="match status" value="1"/>
</dbReference>
<keyword evidence="3" id="KW-1185">Reference proteome</keyword>
<dbReference type="GO" id="GO:0005737">
    <property type="term" value="C:cytoplasm"/>
    <property type="evidence" value="ECO:0007669"/>
    <property type="project" value="TreeGrafter"/>
</dbReference>
<dbReference type="Proteomes" id="UP000000311">
    <property type="component" value="Unassembled WGS sequence"/>
</dbReference>
<dbReference type="Gene3D" id="2.60.40.1730">
    <property type="entry name" value="tricorn interacting facor f3 domain"/>
    <property type="match status" value="1"/>
</dbReference>
<dbReference type="OMA" id="NVITIHI"/>
<accession>E2B1V2</accession>